<feature type="domain" description="Arrestin C-terminal-like" evidence="2">
    <location>
        <begin position="581"/>
        <end position="882"/>
    </location>
</feature>
<dbReference type="Gene3D" id="2.60.40.640">
    <property type="match status" value="2"/>
</dbReference>
<feature type="region of interest" description="Disordered" evidence="1">
    <location>
        <begin position="664"/>
        <end position="773"/>
    </location>
</feature>
<reference evidence="3" key="1">
    <citation type="journal article" date="2020" name="Fungal Divers.">
        <title>Resolving the Mortierellaceae phylogeny through synthesis of multi-gene phylogenetics and phylogenomics.</title>
        <authorList>
            <person name="Vandepol N."/>
            <person name="Liber J."/>
            <person name="Desiro A."/>
            <person name="Na H."/>
            <person name="Kennedy M."/>
            <person name="Barry K."/>
            <person name="Grigoriev I.V."/>
            <person name="Miller A.N."/>
            <person name="O'Donnell K."/>
            <person name="Stajich J.E."/>
            <person name="Bonito G."/>
        </authorList>
    </citation>
    <scope>NUCLEOTIDE SEQUENCE</scope>
    <source>
        <strain evidence="3">KOD1015</strain>
    </source>
</reference>
<dbReference type="EMBL" id="JAABOA010000291">
    <property type="protein sequence ID" value="KAF9584948.1"/>
    <property type="molecule type" value="Genomic_DNA"/>
</dbReference>
<feature type="compositionally biased region" description="Low complexity" evidence="1">
    <location>
        <begin position="87"/>
        <end position="117"/>
    </location>
</feature>
<dbReference type="Proteomes" id="UP000780801">
    <property type="component" value="Unassembled WGS sequence"/>
</dbReference>
<dbReference type="SMART" id="SM01017">
    <property type="entry name" value="Arrestin_C"/>
    <property type="match status" value="1"/>
</dbReference>
<feature type="compositionally biased region" description="Polar residues" evidence="1">
    <location>
        <begin position="118"/>
        <end position="131"/>
    </location>
</feature>
<organism evidence="3 4">
    <name type="scientific">Lunasporangiospora selenospora</name>
    <dbReference type="NCBI Taxonomy" id="979761"/>
    <lineage>
        <taxon>Eukaryota</taxon>
        <taxon>Fungi</taxon>
        <taxon>Fungi incertae sedis</taxon>
        <taxon>Mucoromycota</taxon>
        <taxon>Mortierellomycotina</taxon>
        <taxon>Mortierellomycetes</taxon>
        <taxon>Mortierellales</taxon>
        <taxon>Mortierellaceae</taxon>
        <taxon>Lunasporangiospora</taxon>
    </lineage>
</organism>
<feature type="compositionally biased region" description="Polar residues" evidence="1">
    <location>
        <begin position="732"/>
        <end position="756"/>
    </location>
</feature>
<dbReference type="OrthoDB" id="2333384at2759"/>
<evidence type="ECO:0000313" key="3">
    <source>
        <dbReference type="EMBL" id="KAF9584948.1"/>
    </source>
</evidence>
<protein>
    <submittedName>
        <fullName evidence="3">Arrestin domain-containing protein 3</fullName>
    </submittedName>
</protein>
<accession>A0A9P6KHC3</accession>
<feature type="region of interest" description="Disordered" evidence="1">
    <location>
        <begin position="86"/>
        <end position="141"/>
    </location>
</feature>
<feature type="compositionally biased region" description="Low complexity" evidence="1">
    <location>
        <begin position="458"/>
        <end position="467"/>
    </location>
</feature>
<evidence type="ECO:0000256" key="1">
    <source>
        <dbReference type="SAM" id="MobiDB-lite"/>
    </source>
</evidence>
<feature type="region of interest" description="Disordered" evidence="1">
    <location>
        <begin position="915"/>
        <end position="937"/>
    </location>
</feature>
<evidence type="ECO:0000259" key="2">
    <source>
        <dbReference type="SMART" id="SM01017"/>
    </source>
</evidence>
<comment type="caution">
    <text evidence="3">The sequence shown here is derived from an EMBL/GenBank/DDBJ whole genome shotgun (WGS) entry which is preliminary data.</text>
</comment>
<proteinExistence type="predicted"/>
<dbReference type="GO" id="GO:0005737">
    <property type="term" value="C:cytoplasm"/>
    <property type="evidence" value="ECO:0007669"/>
    <property type="project" value="TreeGrafter"/>
</dbReference>
<dbReference type="PANTHER" id="PTHR11188">
    <property type="entry name" value="ARRESTIN DOMAIN CONTAINING PROTEIN"/>
    <property type="match status" value="1"/>
</dbReference>
<feature type="compositionally biased region" description="Low complexity" evidence="1">
    <location>
        <begin position="401"/>
        <end position="422"/>
    </location>
</feature>
<feature type="region of interest" description="Disordered" evidence="1">
    <location>
        <begin position="1"/>
        <end position="28"/>
    </location>
</feature>
<dbReference type="PANTHER" id="PTHR11188:SF17">
    <property type="entry name" value="FI21816P1"/>
    <property type="match status" value="1"/>
</dbReference>
<dbReference type="InterPro" id="IPR050357">
    <property type="entry name" value="Arrestin_domain-protein"/>
</dbReference>
<feature type="region of interest" description="Disordered" evidence="1">
    <location>
        <begin position="382"/>
        <end position="467"/>
    </location>
</feature>
<feature type="compositionally biased region" description="Polar residues" evidence="1">
    <location>
        <begin position="705"/>
        <end position="715"/>
    </location>
</feature>
<feature type="compositionally biased region" description="Low complexity" evidence="1">
    <location>
        <begin position="761"/>
        <end position="771"/>
    </location>
</feature>
<gene>
    <name evidence="3" type="primary">ARRDC3</name>
    <name evidence="3" type="ORF">BGW38_004563</name>
</gene>
<dbReference type="InterPro" id="IPR011022">
    <property type="entry name" value="Arrestin_C-like"/>
</dbReference>
<keyword evidence="4" id="KW-1185">Reference proteome</keyword>
<feature type="compositionally biased region" description="Polar residues" evidence="1">
    <location>
        <begin position="388"/>
        <end position="400"/>
    </location>
</feature>
<sequence length="937" mass="100094">MASRVVYPPNNDPHDHLPRSVSPMIASSPTTRIRASSVFARRLSLTASSVANTVASSSLFGSSPPSSSSSIYQQSSFFRASSSHINSTPQAASSTTSISSPLSSSTVTSSSGLASPSRTSTFGRPRSQSTNHPPPPKYKTYRTPQLRISLQDASGNLVLSPPVMAPGESIRGQIHLELPKPTPVHSIDVCLTGTVTALDGARLGSMKTEVILEEFKTVATASITNSRSNTARRHTTPAPATPTATTRRPRGNSMSSGQDRAAVRAAAAAATGGGGGAQSSSEVMSRTFSMPTSSPLFSQGLNASTLSLNRSVSPVPTDVRGRRTSFSANVDVPLGYGTALGRSRNMSMVNISTIAHFPDDPSLPEAPSYDPPNYERIVAEATTEDSTLESTTMSTAEVETSSVQPSSGSLSSSESRHSPSASTDEVQTRRSRRSRRSNGGSSGDDQENRGERGSTPQSSSSSTAAVAAAAETVEPKAVLMQSGNYVIPFSIRIPSNTTISLPGSFSDPVGNISYQLSAVMKQILPSPDPYNPKALVVEPTFSSAPQVIKLIPMNNPNDMPLYAVPYETESVRANVGHWVWSTGFMEAHAWVPKQGYRPGRMIPLIVHIVNHSDARQILVETTLCKCLHFGSGLTKLRAMGLTGQPYGLDLSMSMTDLEDQGTITARDLVEVAPPRRSSRRRRDSHRTTTSTATTLTMPSPPASPHESNFSTTPTSEHGGESPNGSVHGPRASVTTSPNSMVSISSQWESMSINSTNPPDGPVGSSVSSTGGIQYQPEHRSTMVSPTPSNNSQLQQQSMVMPMVQHQREKMTKLKTIINCSSAVDREIQKTIMVPVPRTAGYSILNAPLLEVSYVVVVKIRAEKGYSRSLRLEVPIVVVVPEEGDMEEEDELIQAGLFVDATDYAMAFSGDEYDYGLQGECPPYEPTPSSSSRRRSRR</sequence>
<feature type="compositionally biased region" description="Low complexity" evidence="1">
    <location>
        <begin position="236"/>
        <end position="246"/>
    </location>
</feature>
<dbReference type="InterPro" id="IPR014752">
    <property type="entry name" value="Arrestin-like_C"/>
</dbReference>
<dbReference type="AlphaFoldDB" id="A0A9P6KHC3"/>
<dbReference type="GO" id="GO:0015031">
    <property type="term" value="P:protein transport"/>
    <property type="evidence" value="ECO:0007669"/>
    <property type="project" value="TreeGrafter"/>
</dbReference>
<name>A0A9P6KHC3_9FUNG</name>
<feature type="compositionally biased region" description="Low complexity" evidence="1">
    <location>
        <begin position="687"/>
        <end position="697"/>
    </location>
</feature>
<feature type="region of interest" description="Disordered" evidence="1">
    <location>
        <begin position="223"/>
        <end position="282"/>
    </location>
</feature>
<evidence type="ECO:0000313" key="4">
    <source>
        <dbReference type="Proteomes" id="UP000780801"/>
    </source>
</evidence>